<reference evidence="7" key="1">
    <citation type="submission" date="2021-01" db="EMBL/GenBank/DDBJ databases">
        <authorList>
            <person name="Corre E."/>
            <person name="Pelletier E."/>
            <person name="Niang G."/>
            <person name="Scheremetjew M."/>
            <person name="Finn R."/>
            <person name="Kale V."/>
            <person name="Holt S."/>
            <person name="Cochrane G."/>
            <person name="Meng A."/>
            <person name="Brown T."/>
            <person name="Cohen L."/>
        </authorList>
    </citation>
    <scope>NUCLEOTIDE SEQUENCE</scope>
    <source>
        <strain evidence="7">SM1012Den-03</strain>
    </source>
</reference>
<feature type="domain" description="HIG1" evidence="6">
    <location>
        <begin position="150"/>
        <end position="241"/>
    </location>
</feature>
<accession>A0A6V1AN59</accession>
<keyword evidence="4 5" id="KW-0472">Membrane</keyword>
<feature type="transmembrane region" description="Helical" evidence="5">
    <location>
        <begin position="21"/>
        <end position="40"/>
    </location>
</feature>
<evidence type="ECO:0000259" key="6">
    <source>
        <dbReference type="PROSITE" id="PS51503"/>
    </source>
</evidence>
<evidence type="ECO:0000256" key="3">
    <source>
        <dbReference type="ARBA" id="ARBA00022989"/>
    </source>
</evidence>
<dbReference type="PROSITE" id="PS51503">
    <property type="entry name" value="HIG1"/>
    <property type="match status" value="1"/>
</dbReference>
<evidence type="ECO:0000256" key="2">
    <source>
        <dbReference type="ARBA" id="ARBA00022692"/>
    </source>
</evidence>
<proteinExistence type="predicted"/>
<name>A0A6V1AN59_9STRA</name>
<dbReference type="PANTHER" id="PTHR28018">
    <property type="entry name" value="RESPIRATORY SUPERCOMPLEX FACTOR 2, MITOCHONDRIAL"/>
    <property type="match status" value="1"/>
</dbReference>
<sequence>MTSYTPREKADATVWEAMKEGFASGGLVAIPSTLAVYAAMTFSPKFVKSTNWQSRTALVIMPPLFAFAAASENKLVHRMHEMAAEKSHSREMAEWSTQSQQKMLNDHKQQLKKMSTQKILAQPGMTDRGALTIQENVEKEREIAGKFRESVVNSGVRVVPGELGVHHRLANFWQENPFKILGAVGVPTVFYIFKGREGQQHLQFQSKLMHTRVFGQFAVITMLLSLMGFKEYMDRSGKFITDGDVQARVAQMQQSRSELLYRLHRDRIDAERLADKRRQALEQDMKMGAVKKTNASKASIIDTV</sequence>
<evidence type="ECO:0000313" key="7">
    <source>
        <dbReference type="EMBL" id="CAD9606690.1"/>
    </source>
</evidence>
<keyword evidence="3 5" id="KW-1133">Transmembrane helix</keyword>
<evidence type="ECO:0000256" key="5">
    <source>
        <dbReference type="SAM" id="Phobius"/>
    </source>
</evidence>
<protein>
    <recommendedName>
        <fullName evidence="6">HIG1 domain-containing protein</fullName>
    </recommendedName>
</protein>
<dbReference type="PANTHER" id="PTHR28018:SF3">
    <property type="entry name" value="RESPIRATORY SUPERCOMPLEX FACTOR 2, MITOCHONDRIAL"/>
    <property type="match status" value="1"/>
</dbReference>
<evidence type="ECO:0000256" key="1">
    <source>
        <dbReference type="ARBA" id="ARBA00004173"/>
    </source>
</evidence>
<keyword evidence="2 5" id="KW-0812">Transmembrane</keyword>
<comment type="subcellular location">
    <subcellularLocation>
        <location evidence="1">Mitochondrion</location>
    </subcellularLocation>
</comment>
<dbReference type="InterPro" id="IPR007667">
    <property type="entry name" value="Hypoxia_induced_domain"/>
</dbReference>
<dbReference type="GO" id="GO:0033617">
    <property type="term" value="P:mitochondrial respiratory chain complex IV assembly"/>
    <property type="evidence" value="ECO:0007669"/>
    <property type="project" value="TreeGrafter"/>
</dbReference>
<dbReference type="Pfam" id="PF04588">
    <property type="entry name" value="HIG_1_N"/>
    <property type="match status" value="1"/>
</dbReference>
<dbReference type="AlphaFoldDB" id="A0A6V1AN59"/>
<gene>
    <name evidence="7" type="ORF">SMAR0320_LOCUS12275</name>
</gene>
<evidence type="ECO:0000256" key="4">
    <source>
        <dbReference type="ARBA" id="ARBA00023136"/>
    </source>
</evidence>
<dbReference type="InterPro" id="IPR040153">
    <property type="entry name" value="Rcf2"/>
</dbReference>
<organism evidence="7">
    <name type="scientific">Skeletonema marinoi</name>
    <dbReference type="NCBI Taxonomy" id="267567"/>
    <lineage>
        <taxon>Eukaryota</taxon>
        <taxon>Sar</taxon>
        <taxon>Stramenopiles</taxon>
        <taxon>Ochrophyta</taxon>
        <taxon>Bacillariophyta</taxon>
        <taxon>Coscinodiscophyceae</taxon>
        <taxon>Thalassiosirophycidae</taxon>
        <taxon>Thalassiosirales</taxon>
        <taxon>Skeletonemataceae</taxon>
        <taxon>Skeletonema</taxon>
        <taxon>Skeletonema marinoi-dohrnii complex</taxon>
    </lineage>
</organism>
<dbReference type="EMBL" id="HBGZ01017132">
    <property type="protein sequence ID" value="CAD9606690.1"/>
    <property type="molecule type" value="Transcribed_RNA"/>
</dbReference>
<dbReference type="GO" id="GO:0005739">
    <property type="term" value="C:mitochondrion"/>
    <property type="evidence" value="ECO:0007669"/>
    <property type="project" value="UniProtKB-SubCell"/>
</dbReference>